<dbReference type="RefSeq" id="YP_001426741.1">
    <property type="nucleotide sequence ID" value="NC_008724.1"/>
</dbReference>
<name>A7K8M0_9PHYC</name>
<organism evidence="1 2">
    <name type="scientific">Chlorovirus heliozoae</name>
    <dbReference type="NCBI Taxonomy" id="322019"/>
    <lineage>
        <taxon>Viruses</taxon>
        <taxon>Varidnaviria</taxon>
        <taxon>Bamfordvirae</taxon>
        <taxon>Nucleocytoviricota</taxon>
        <taxon>Megaviricetes</taxon>
        <taxon>Algavirales</taxon>
        <taxon>Phycodnaviridae</taxon>
        <taxon>Chlorovirus</taxon>
    </lineage>
</organism>
<dbReference type="Proteomes" id="UP000202420">
    <property type="component" value="Segment"/>
</dbReference>
<evidence type="ECO:0000313" key="2">
    <source>
        <dbReference type="Proteomes" id="UP000202420"/>
    </source>
</evidence>
<dbReference type="KEGG" id="vg:5470342"/>
<reference evidence="1 2" key="1">
    <citation type="submission" date="2006-09" db="EMBL/GenBank/DDBJ databases">
        <title>Sequence and annotation of the 288-kb ATCV-1 virus that infects an endosymbiotic Chlorella strain of the heliozoon Acanthocystis turfacea.</title>
        <authorList>
            <person name="Fitzgerald L.A."/>
            <person name="Graves M.V."/>
            <person name="Li X."/>
            <person name="Pfitzner A.J.P."/>
            <person name="Hartigan J."/>
            <person name="Van Etten J.L."/>
        </authorList>
    </citation>
    <scope>NUCLEOTIDE SEQUENCE [LARGE SCALE GENOMIC DNA]</scope>
    <source>
        <strain evidence="1 2">ATCV-1</strain>
    </source>
</reference>
<dbReference type="GeneID" id="5470342"/>
<dbReference type="EMBL" id="EF101928">
    <property type="protein sequence ID" value="ABT16394.1"/>
    <property type="molecule type" value="Genomic_DNA"/>
</dbReference>
<gene>
    <name evidence="1" type="primary">z260R</name>
    <name evidence="1" type="ORF">ATCV1_z260R</name>
</gene>
<sequence>MERALVQWTVNSHCFEQPFRLCDFLVQSHCIGKHKRVDAFGESCFSGTAICQGEVRLGVQTANFLVYLFELGKLLLRNPVPGKGPRNSREVPEHRDSLGCGLGMTTQTEGTADTLDICSSIVERVEEVNAGEAIN</sequence>
<protein>
    <submittedName>
        <fullName evidence="1">Uncharacterized protein z260R</fullName>
    </submittedName>
</protein>
<proteinExistence type="predicted"/>
<evidence type="ECO:0000313" key="1">
    <source>
        <dbReference type="EMBL" id="ABT16394.1"/>
    </source>
</evidence>
<accession>A7K8M0</accession>
<keyword evidence="2" id="KW-1185">Reference proteome</keyword>